<evidence type="ECO:0000256" key="1">
    <source>
        <dbReference type="ARBA" id="ARBA00004328"/>
    </source>
</evidence>
<organism evidence="6">
    <name type="scientific">Dipodfec virus UA06Rod_19</name>
    <dbReference type="NCBI Taxonomy" id="2929319"/>
    <lineage>
        <taxon>Viruses</taxon>
        <taxon>Monodnaviria</taxon>
        <taxon>Sangervirae</taxon>
        <taxon>Phixviricota</taxon>
        <taxon>Malgrandaviricetes</taxon>
        <taxon>Petitvirales</taxon>
        <taxon>Microviridae</taxon>
    </lineage>
</organism>
<sequence length="549" mass="62327">MCKEVLPGDTFRVNTELFIRLAPMVSPLMQRIQVYTHFFFVPYRLLWEHWEDFITQSVQGYSSQPVPKQLPTATLHDVSSDDSNYYKYFKSGSLSDYLGLNISQLDVGVKPVAPIVEGKNWTFQYLPHLAYQKIWNDFYRDENLQEPDFIPAQDGNYVIDEDNTPIPDFELQLWNLRYRSWKKDYFTSALPWTQKGPDITLPLGGTVPVRGTSINGIAGQTEASTFRADLSGLAITSGGPTTEETRQAYFSIDPVSNMRLLYDGEDLTKKQAYTYQETDKLINLPPLNVALTSAVADLSCATPTTINELRRAFALQRWEELNARGGTRYVEQLAAHFGVRPRDSRLQRAEYLGGGVSDVQISEVLQTSETATTPQGHMSGHGVSASFNHAFKRYFEEHGVVLGIMSIMPKANYYQGVDRMFLKRGVYDFGWPSLAHLGEQPIYQEELFANDGIPLNVETDSPVFGYTPRYAEYKFSNDQIHGDFRTSLSNWHAGRSFANLPMLNWQFISGANFKPAVFSVDDVDPFWCQIYNDIKVSRKLPKFGTPSII</sequence>
<keyword evidence="4" id="KW-0167">Capsid protein</keyword>
<name>A0A976N1M4_9VIRU</name>
<dbReference type="InterPro" id="IPR037002">
    <property type="entry name" value="Microviridae_protein_F_sf"/>
</dbReference>
<dbReference type="SUPFAM" id="SSF88645">
    <property type="entry name" value="ssDNA viruses"/>
    <property type="match status" value="1"/>
</dbReference>
<keyword evidence="3" id="KW-1140">T=1 icosahedral capsid protein</keyword>
<dbReference type="InterPro" id="IPR016184">
    <property type="entry name" value="Capsid/spike_ssDNA_virus"/>
</dbReference>
<evidence type="ECO:0000256" key="4">
    <source>
        <dbReference type="ARBA" id="ARBA00022561"/>
    </source>
</evidence>
<evidence type="ECO:0000256" key="2">
    <source>
        <dbReference type="ARBA" id="ARBA00009963"/>
    </source>
</evidence>
<evidence type="ECO:0000256" key="5">
    <source>
        <dbReference type="ARBA" id="ARBA00022844"/>
    </source>
</evidence>
<dbReference type="GO" id="GO:0005198">
    <property type="term" value="F:structural molecule activity"/>
    <property type="evidence" value="ECO:0007669"/>
    <property type="project" value="InterPro"/>
</dbReference>
<dbReference type="Gene3D" id="2.60.169.10">
    <property type="entry name" value="Microviridae F protein"/>
    <property type="match status" value="2"/>
</dbReference>
<dbReference type="EMBL" id="OM869588">
    <property type="protein sequence ID" value="UPW41387.1"/>
    <property type="molecule type" value="Genomic_DNA"/>
</dbReference>
<reference evidence="6" key="1">
    <citation type="submission" date="2022-02" db="EMBL/GenBank/DDBJ databases">
        <title>Towards deciphering the DNA virus diversity associated with rodent species in the families Cricetidae and Heteromyidae.</title>
        <authorList>
            <person name="Lund M."/>
            <person name="Larsen B.B."/>
            <person name="Gryseels S."/>
            <person name="Kraberger S."/>
            <person name="Rowsey D.M."/>
            <person name="Steger L."/>
            <person name="Yule K.M."/>
            <person name="Upham N.S."/>
            <person name="Worobey M."/>
            <person name="Van Doorslaer K."/>
            <person name="Varsani A."/>
        </authorList>
    </citation>
    <scope>NUCLEOTIDE SEQUENCE</scope>
    <source>
        <strain evidence="6">UA06Rod_19</strain>
    </source>
</reference>
<evidence type="ECO:0000313" key="6">
    <source>
        <dbReference type="EMBL" id="UPW41387.1"/>
    </source>
</evidence>
<evidence type="ECO:0000256" key="3">
    <source>
        <dbReference type="ARBA" id="ARBA00022431"/>
    </source>
</evidence>
<comment type="similarity">
    <text evidence="2">Belongs to the microviridae F protein family.</text>
</comment>
<dbReference type="InterPro" id="IPR003514">
    <property type="entry name" value="Microviridae_protein_F"/>
</dbReference>
<dbReference type="GO" id="GO:0039615">
    <property type="term" value="C:T=1 icosahedral viral capsid"/>
    <property type="evidence" value="ECO:0007669"/>
    <property type="project" value="UniProtKB-KW"/>
</dbReference>
<comment type="subcellular location">
    <subcellularLocation>
        <location evidence="1">Virion</location>
    </subcellularLocation>
</comment>
<protein>
    <submittedName>
        <fullName evidence="6">Major capsid protein</fullName>
    </submittedName>
</protein>
<accession>A0A976N1M4</accession>
<dbReference type="Pfam" id="PF02305">
    <property type="entry name" value="Phage_F"/>
    <property type="match status" value="1"/>
</dbReference>
<proteinExistence type="inferred from homology"/>
<keyword evidence="5" id="KW-0946">Virion</keyword>